<dbReference type="RefSeq" id="XP_028309136.1">
    <property type="nucleotide sequence ID" value="XM_028453335.1"/>
</dbReference>
<name>A0A8C5H9F3_GOUWI</name>
<organism evidence="3 4">
    <name type="scientific">Gouania willdenowi</name>
    <name type="common">Blunt-snouted clingfish</name>
    <name type="synonym">Lepadogaster willdenowi</name>
    <dbReference type="NCBI Taxonomy" id="441366"/>
    <lineage>
        <taxon>Eukaryota</taxon>
        <taxon>Metazoa</taxon>
        <taxon>Chordata</taxon>
        <taxon>Craniata</taxon>
        <taxon>Vertebrata</taxon>
        <taxon>Euteleostomi</taxon>
        <taxon>Actinopterygii</taxon>
        <taxon>Neopterygii</taxon>
        <taxon>Teleostei</taxon>
        <taxon>Neoteleostei</taxon>
        <taxon>Acanthomorphata</taxon>
        <taxon>Ovalentaria</taxon>
        <taxon>Blenniimorphae</taxon>
        <taxon>Blenniiformes</taxon>
        <taxon>Gobiesocoidei</taxon>
        <taxon>Gobiesocidae</taxon>
        <taxon>Gobiesocinae</taxon>
        <taxon>Gouania</taxon>
    </lineage>
</organism>
<dbReference type="CDD" id="cd07439">
    <property type="entry name" value="FANCE_c-term"/>
    <property type="match status" value="1"/>
</dbReference>
<feature type="domain" description="Fanconi Anaemia group E protein C-terminal" evidence="2">
    <location>
        <begin position="274"/>
        <end position="503"/>
    </location>
</feature>
<dbReference type="InterPro" id="IPR021025">
    <property type="entry name" value="Fanconi_anaemia_gr_E_prot_C"/>
</dbReference>
<reference evidence="3" key="1">
    <citation type="submission" date="2020-06" db="EMBL/GenBank/DDBJ databases">
        <authorList>
            <consortium name="Wellcome Sanger Institute Data Sharing"/>
        </authorList>
    </citation>
    <scope>NUCLEOTIDE SEQUENCE [LARGE SCALE GENOMIC DNA]</scope>
</reference>
<dbReference type="GO" id="GO:0036297">
    <property type="term" value="P:interstrand cross-link repair"/>
    <property type="evidence" value="ECO:0007669"/>
    <property type="project" value="InterPro"/>
</dbReference>
<protein>
    <recommendedName>
        <fullName evidence="2">Fanconi Anaemia group E protein C-terminal domain-containing protein</fullName>
    </recommendedName>
</protein>
<dbReference type="GO" id="GO:0043240">
    <property type="term" value="C:Fanconi anaemia nuclear complex"/>
    <property type="evidence" value="ECO:0007669"/>
    <property type="project" value="InterPro"/>
</dbReference>
<dbReference type="PANTHER" id="PTHR32094">
    <property type="entry name" value="FANCONI ANEMIA GROUP E PROTEIN"/>
    <property type="match status" value="1"/>
</dbReference>
<dbReference type="OrthoDB" id="2449818at2759"/>
<evidence type="ECO:0000313" key="3">
    <source>
        <dbReference type="Ensembl" id="ENSGWIP00000040811.1"/>
    </source>
</evidence>
<evidence type="ECO:0000259" key="2">
    <source>
        <dbReference type="Pfam" id="PF11510"/>
    </source>
</evidence>
<sequence length="505" mass="56630">MLLSSFDGQKRLLARALMSGVSGAHRANTVLYKLQRTNQNILCDFIDALSRDELKQPQQEEDGGEPLTVKPLVCLFPALFKQNLLSFLHLVSPALPEDRLLRLLKCLHQDSNPNPWITAMSSQLKRNLRCHYEEPLYSKATSLRLQELSKRLVNPDQTSGWTKCFGGEIKAYKPQSDADTAELGSQRKRKSSGNALDAGGDQMGQQSKRMKLDVSVNQHVVQHKQIMNNKTPERLEIDAVAETAKSDSLRNSLPDHIKASALQIKDLLDSQAEWEQSFTDVFRVLNDCDLQQVEEFCRILCLSDIPEHTLPKVCSSILALSPDLSYSTAAALIRSLLLHKVLLLTKPASRCLVTAVTSVCGRYPRPMCHTLIGPVLEEKNIGPPQAELLNRLIEGCLDSHYRLLVVQMTLKTVWSEAVLSVIHSLLESKPVLDQELFSQFIHQLVTHEIHFTKSVKFAKIVLTVLTKYSSNVTAEHKQSLSKCLMQNETFLKKSLQAALKRIGPT</sequence>
<dbReference type="Pfam" id="PF11510">
    <property type="entry name" value="FA_FANCE"/>
    <property type="match status" value="1"/>
</dbReference>
<dbReference type="GeneID" id="114467205"/>
<dbReference type="InterPro" id="IPR039685">
    <property type="entry name" value="FANCE"/>
</dbReference>
<proteinExistence type="predicted"/>
<gene>
    <name evidence="3" type="primary">fance</name>
</gene>
<dbReference type="Ensembl" id="ENSGWIT00000044326.1">
    <property type="protein sequence ID" value="ENSGWIP00000040811.1"/>
    <property type="gene ID" value="ENSGWIG00000020579.1"/>
</dbReference>
<dbReference type="Gene3D" id="1.25.40.480">
    <property type="match status" value="1"/>
</dbReference>
<dbReference type="AlphaFoldDB" id="A0A8C5H9F3"/>
<reference evidence="3" key="2">
    <citation type="submission" date="2025-08" db="UniProtKB">
        <authorList>
            <consortium name="Ensembl"/>
        </authorList>
    </citation>
    <scope>IDENTIFICATION</scope>
</reference>
<accession>A0A8C5H9F3</accession>
<keyword evidence="4" id="KW-1185">Reference proteome</keyword>
<dbReference type="Proteomes" id="UP000694680">
    <property type="component" value="Chromosome 7"/>
</dbReference>
<evidence type="ECO:0000313" key="4">
    <source>
        <dbReference type="Proteomes" id="UP000694680"/>
    </source>
</evidence>
<reference evidence="3" key="3">
    <citation type="submission" date="2025-09" db="UniProtKB">
        <authorList>
            <consortium name="Ensembl"/>
        </authorList>
    </citation>
    <scope>IDENTIFICATION</scope>
</reference>
<dbReference type="CTD" id="2178"/>
<evidence type="ECO:0000256" key="1">
    <source>
        <dbReference type="SAM" id="MobiDB-lite"/>
    </source>
</evidence>
<dbReference type="PANTHER" id="PTHR32094:SF5">
    <property type="entry name" value="FANCONI ANEMIA GROUP E PROTEIN"/>
    <property type="match status" value="1"/>
</dbReference>
<feature type="region of interest" description="Disordered" evidence="1">
    <location>
        <begin position="176"/>
        <end position="209"/>
    </location>
</feature>